<dbReference type="InterPro" id="IPR036291">
    <property type="entry name" value="NAD(P)-bd_dom_sf"/>
</dbReference>
<protein>
    <recommendedName>
        <fullName evidence="5">Gfo/Idh/MocA-like oxidoreductase N-terminal domain-containing protein</fullName>
    </recommendedName>
</protein>
<dbReference type="EMBL" id="UINC01006007">
    <property type="protein sequence ID" value="SVA24903.1"/>
    <property type="molecule type" value="Genomic_DNA"/>
</dbReference>
<evidence type="ECO:0000259" key="3">
    <source>
        <dbReference type="Pfam" id="PF22725"/>
    </source>
</evidence>
<keyword evidence="1" id="KW-0560">Oxidoreductase</keyword>
<dbReference type="Gene3D" id="3.40.50.720">
    <property type="entry name" value="NAD(P)-binding Rossmann-like Domain"/>
    <property type="match status" value="1"/>
</dbReference>
<dbReference type="GO" id="GO:0000166">
    <property type="term" value="F:nucleotide binding"/>
    <property type="evidence" value="ECO:0007669"/>
    <property type="project" value="InterPro"/>
</dbReference>
<dbReference type="PANTHER" id="PTHR43818:SF11">
    <property type="entry name" value="BCDNA.GH03377"/>
    <property type="match status" value="1"/>
</dbReference>
<proteinExistence type="predicted"/>
<evidence type="ECO:0008006" key="5">
    <source>
        <dbReference type="Google" id="ProtNLM"/>
    </source>
</evidence>
<feature type="non-terminal residue" evidence="4">
    <location>
        <position position="311"/>
    </location>
</feature>
<accession>A0A381UE15</accession>
<dbReference type="Gene3D" id="3.30.360.10">
    <property type="entry name" value="Dihydrodipicolinate Reductase, domain 2"/>
    <property type="match status" value="1"/>
</dbReference>
<dbReference type="InterPro" id="IPR000683">
    <property type="entry name" value="Gfo/Idh/MocA-like_OxRdtase_N"/>
</dbReference>
<gene>
    <name evidence="4" type="ORF">METZ01_LOCUS77757</name>
</gene>
<reference evidence="4" key="1">
    <citation type="submission" date="2018-05" db="EMBL/GenBank/DDBJ databases">
        <authorList>
            <person name="Lanie J.A."/>
            <person name="Ng W.-L."/>
            <person name="Kazmierczak K.M."/>
            <person name="Andrzejewski T.M."/>
            <person name="Davidsen T.M."/>
            <person name="Wayne K.J."/>
            <person name="Tettelin H."/>
            <person name="Glass J.I."/>
            <person name="Rusch D."/>
            <person name="Podicherti R."/>
            <person name="Tsui H.-C.T."/>
            <person name="Winkler M.E."/>
        </authorList>
    </citation>
    <scope>NUCLEOTIDE SEQUENCE</scope>
</reference>
<dbReference type="Pfam" id="PF01408">
    <property type="entry name" value="GFO_IDH_MocA"/>
    <property type="match status" value="1"/>
</dbReference>
<dbReference type="AlphaFoldDB" id="A0A381UE15"/>
<dbReference type="SUPFAM" id="SSF51735">
    <property type="entry name" value="NAD(P)-binding Rossmann-fold domains"/>
    <property type="match status" value="1"/>
</dbReference>
<sequence>VASLLKSPEIDIIVNLTVPDAHYEVSKCILEAGKHVYSEKPLTLSLPEALQLHELAETKGLLVAGAPDTFLGGVHQQARDLVDSGAIGRITGGTCHVMNHGMEHWHPNPDFFYQPGGGPILDLGPYYLGNLIHLIGPISRVTAFSSTPEKERTITSEERFGETIPVKTPTTIQALLQFDNGALVTLGASWDVWDHSHPHMELYGTEGALRIPDPNIFSGELQISARDGGFDPVPKWDHPFGIENEEYDSGWIANYRSAGLADLARAIREGREARCLIQRPLHAVEVMTAILQSAETGRVIEMATTCTRPDP</sequence>
<feature type="domain" description="Gfo/Idh/MocA-like oxidoreductase N-terminal" evidence="2">
    <location>
        <begin position="2"/>
        <end position="63"/>
    </location>
</feature>
<organism evidence="4">
    <name type="scientific">marine metagenome</name>
    <dbReference type="NCBI Taxonomy" id="408172"/>
    <lineage>
        <taxon>unclassified sequences</taxon>
        <taxon>metagenomes</taxon>
        <taxon>ecological metagenomes</taxon>
    </lineage>
</organism>
<dbReference type="PANTHER" id="PTHR43818">
    <property type="entry name" value="BCDNA.GH03377"/>
    <property type="match status" value="1"/>
</dbReference>
<dbReference type="SUPFAM" id="SSF55347">
    <property type="entry name" value="Glyceraldehyde-3-phosphate dehydrogenase-like, C-terminal domain"/>
    <property type="match status" value="1"/>
</dbReference>
<evidence type="ECO:0000259" key="2">
    <source>
        <dbReference type="Pfam" id="PF01408"/>
    </source>
</evidence>
<dbReference type="InterPro" id="IPR055170">
    <property type="entry name" value="GFO_IDH_MocA-like_dom"/>
</dbReference>
<name>A0A381UE15_9ZZZZ</name>
<dbReference type="GO" id="GO:0016491">
    <property type="term" value="F:oxidoreductase activity"/>
    <property type="evidence" value="ECO:0007669"/>
    <property type="project" value="UniProtKB-KW"/>
</dbReference>
<dbReference type="Pfam" id="PF22725">
    <property type="entry name" value="GFO_IDH_MocA_C3"/>
    <property type="match status" value="1"/>
</dbReference>
<evidence type="ECO:0000313" key="4">
    <source>
        <dbReference type="EMBL" id="SVA24903.1"/>
    </source>
</evidence>
<evidence type="ECO:0000256" key="1">
    <source>
        <dbReference type="ARBA" id="ARBA00023002"/>
    </source>
</evidence>
<feature type="domain" description="GFO/IDH/MocA-like oxidoreductase" evidence="3">
    <location>
        <begin position="75"/>
        <end position="210"/>
    </location>
</feature>
<dbReference type="InterPro" id="IPR050463">
    <property type="entry name" value="Gfo/Idh/MocA_oxidrdct_glycsds"/>
</dbReference>
<feature type="non-terminal residue" evidence="4">
    <location>
        <position position="1"/>
    </location>
</feature>